<dbReference type="SUPFAM" id="SSF160582">
    <property type="entry name" value="MbtH-like"/>
    <property type="match status" value="1"/>
</dbReference>
<name>A0ABT1JCK7_ACTCY</name>
<dbReference type="SMART" id="SM00923">
    <property type="entry name" value="MbtH"/>
    <property type="match status" value="1"/>
</dbReference>
<dbReference type="PANTHER" id="PTHR38444">
    <property type="entry name" value="ENTEROBACTIN BIOSYNTHESIS PROTEIN YBDZ"/>
    <property type="match status" value="1"/>
</dbReference>
<dbReference type="InterPro" id="IPR038020">
    <property type="entry name" value="MbtH-like_sf"/>
</dbReference>
<dbReference type="RefSeq" id="WP_211237626.1">
    <property type="nucleotide sequence ID" value="NZ_AUBJ02000001.1"/>
</dbReference>
<reference evidence="2 3" key="1">
    <citation type="submission" date="2022-06" db="EMBL/GenBank/DDBJ databases">
        <title>Genomic Encyclopedia of Type Strains, Phase I: the one thousand microbial genomes (KMG-I) project.</title>
        <authorList>
            <person name="Kyrpides N."/>
        </authorList>
    </citation>
    <scope>NUCLEOTIDE SEQUENCE [LARGE SCALE GENOMIC DNA]</scope>
    <source>
        <strain evidence="2 3">DSM 43889</strain>
    </source>
</reference>
<accession>A0ABT1JCK7</accession>
<gene>
    <name evidence="2" type="ORF">G443_000485</name>
</gene>
<organism evidence="2 3">
    <name type="scientific">Actinoalloteichus caeruleus DSM 43889</name>
    <dbReference type="NCBI Taxonomy" id="1120930"/>
    <lineage>
        <taxon>Bacteria</taxon>
        <taxon>Bacillati</taxon>
        <taxon>Actinomycetota</taxon>
        <taxon>Actinomycetes</taxon>
        <taxon>Pseudonocardiales</taxon>
        <taxon>Pseudonocardiaceae</taxon>
        <taxon>Actinoalloteichus</taxon>
        <taxon>Actinoalloteichus cyanogriseus</taxon>
    </lineage>
</organism>
<evidence type="ECO:0000313" key="3">
    <source>
        <dbReference type="Proteomes" id="UP000791080"/>
    </source>
</evidence>
<comment type="caution">
    <text evidence="2">The sequence shown here is derived from an EMBL/GenBank/DDBJ whole genome shotgun (WGS) entry which is preliminary data.</text>
</comment>
<dbReference type="InterPro" id="IPR037407">
    <property type="entry name" value="MLP_fam"/>
</dbReference>
<evidence type="ECO:0000259" key="1">
    <source>
        <dbReference type="SMART" id="SM00923"/>
    </source>
</evidence>
<dbReference type="InterPro" id="IPR005153">
    <property type="entry name" value="MbtH-like_dom"/>
</dbReference>
<dbReference type="Proteomes" id="UP000791080">
    <property type="component" value="Unassembled WGS sequence"/>
</dbReference>
<feature type="domain" description="MbtH-like" evidence="1">
    <location>
        <begin position="4"/>
        <end position="52"/>
    </location>
</feature>
<dbReference type="Pfam" id="PF03621">
    <property type="entry name" value="MbtH"/>
    <property type="match status" value="1"/>
</dbReference>
<sequence>MLGENEDTAEFEVVVNDEEQYSVWPVGREVPAGWRAVGQRGPKRHCLAWIDENWTDMRPRALRAALAGTGTAGTGEPA</sequence>
<proteinExistence type="predicted"/>
<dbReference type="PANTHER" id="PTHR38444:SF1">
    <property type="entry name" value="ENTEROBACTIN BIOSYNTHESIS PROTEIN YBDZ"/>
    <property type="match status" value="1"/>
</dbReference>
<keyword evidence="3" id="KW-1185">Reference proteome</keyword>
<dbReference type="EMBL" id="AUBJ02000001">
    <property type="protein sequence ID" value="MCP2330215.1"/>
    <property type="molecule type" value="Genomic_DNA"/>
</dbReference>
<evidence type="ECO:0000313" key="2">
    <source>
        <dbReference type="EMBL" id="MCP2330215.1"/>
    </source>
</evidence>
<protein>
    <submittedName>
        <fullName evidence="2">MbtH protein</fullName>
    </submittedName>
</protein>
<dbReference type="Gene3D" id="3.90.820.10">
    <property type="entry name" value="Structural Genomics, Unknown Function 30-nov-00 1gh9 Mol_id"/>
    <property type="match status" value="1"/>
</dbReference>